<dbReference type="AlphaFoldDB" id="A0A8S2UHC8"/>
<sequence>YEYLEDIFNPSMFPSVIDQMPLVFYRSYLSREQHVLSDNPSAQYVDVLSELIWSSPAKGRSFVPLVPAKINDNTPYNLEFALKLNEAIFHVPMKVLVGPMTSTEIENFLNNYNPFPNVATVSYDAYRRFFNQVQQTQESFLTELNALILPNSTPISLISDVAIDLIKTFPLPSLMVGEIELQFGLIYMGRDKDQPITIKLTVQPKQEADLLAEIVSPFPQSITVGAAAYSHYQTDAASVTSANFLPLFNQL</sequence>
<gene>
    <name evidence="1" type="ORF">OVA965_LOCUS39467</name>
    <name evidence="2" type="ORF">TMI583_LOCUS40771</name>
</gene>
<comment type="caution">
    <text evidence="2">The sequence shown here is derived from an EMBL/GenBank/DDBJ whole genome shotgun (WGS) entry which is preliminary data.</text>
</comment>
<dbReference type="EMBL" id="CAJNOK010040911">
    <property type="protein sequence ID" value="CAF1554309.1"/>
    <property type="molecule type" value="Genomic_DNA"/>
</dbReference>
<reference evidence="2" key="1">
    <citation type="submission" date="2021-02" db="EMBL/GenBank/DDBJ databases">
        <authorList>
            <person name="Nowell W R."/>
        </authorList>
    </citation>
    <scope>NUCLEOTIDE SEQUENCE</scope>
</reference>
<organism evidence="2 3">
    <name type="scientific">Didymodactylos carnosus</name>
    <dbReference type="NCBI Taxonomy" id="1234261"/>
    <lineage>
        <taxon>Eukaryota</taxon>
        <taxon>Metazoa</taxon>
        <taxon>Spiralia</taxon>
        <taxon>Gnathifera</taxon>
        <taxon>Rotifera</taxon>
        <taxon>Eurotatoria</taxon>
        <taxon>Bdelloidea</taxon>
        <taxon>Philodinida</taxon>
        <taxon>Philodinidae</taxon>
        <taxon>Didymodactylos</taxon>
    </lineage>
</organism>
<evidence type="ECO:0000313" key="2">
    <source>
        <dbReference type="EMBL" id="CAF4344921.1"/>
    </source>
</evidence>
<protein>
    <submittedName>
        <fullName evidence="2">Uncharacterized protein</fullName>
    </submittedName>
</protein>
<feature type="non-terminal residue" evidence="2">
    <location>
        <position position="1"/>
    </location>
</feature>
<dbReference type="Proteomes" id="UP000682733">
    <property type="component" value="Unassembled WGS sequence"/>
</dbReference>
<dbReference type="Proteomes" id="UP000677228">
    <property type="component" value="Unassembled WGS sequence"/>
</dbReference>
<evidence type="ECO:0000313" key="3">
    <source>
        <dbReference type="Proteomes" id="UP000682733"/>
    </source>
</evidence>
<evidence type="ECO:0000313" key="1">
    <source>
        <dbReference type="EMBL" id="CAF1554309.1"/>
    </source>
</evidence>
<dbReference type="EMBL" id="CAJOBA010063416">
    <property type="protein sequence ID" value="CAF4344921.1"/>
    <property type="molecule type" value="Genomic_DNA"/>
</dbReference>
<proteinExistence type="predicted"/>
<accession>A0A8S2UHC8</accession>
<name>A0A8S2UHC8_9BILA</name>